<dbReference type="EMBL" id="CP010868">
    <property type="protein sequence ID" value="AJM91522.1"/>
    <property type="molecule type" value="Genomic_DNA"/>
</dbReference>
<dbReference type="Proteomes" id="UP000032027">
    <property type="component" value="Chromosome"/>
</dbReference>
<sequence length="50" mass="6022">MKQNVLEKEMHLKELVVKLLKENNLSDYELLDSSFNEIKEELQNHHRNSI</sequence>
<dbReference type="KEGG" id="nid:NPIRD3C_0304"/>
<dbReference type="GeneID" id="59166929"/>
<reference evidence="1 2" key="3">
    <citation type="journal article" date="2019" name="Int. J. Syst. Evol. Microbiol.">
        <title>Nitrosopumilus adriaticus sp. nov. and Nitrosopumilus piranensis sp. nov., two ammonia-oxidizing archaea from the Adriatic Sea and members of the class Nitrososphaeria.</title>
        <authorList>
            <person name="Bayer B."/>
            <person name="Vojvoda J."/>
            <person name="Reinthaler T."/>
            <person name="Reyes C."/>
            <person name="Pinto M."/>
            <person name="Herndl G.J."/>
        </authorList>
    </citation>
    <scope>NUCLEOTIDE SEQUENCE [LARGE SCALE GENOMIC DNA]</scope>
    <source>
        <strain evidence="1 2">D3C</strain>
    </source>
</reference>
<evidence type="ECO:0000313" key="1">
    <source>
        <dbReference type="EMBL" id="AJM91522.1"/>
    </source>
</evidence>
<dbReference type="STRING" id="1582439.NPIRD3C_0304"/>
<reference evidence="2" key="1">
    <citation type="submission" date="2015-02" db="EMBL/GenBank/DDBJ databases">
        <title>Characterization of two novel Thaumarchaeota isolated from the Northern Adriatic Sea.</title>
        <authorList>
            <person name="Bayer B."/>
            <person name="Vojvoda J."/>
            <person name="Offre P."/>
            <person name="Srivastava A."/>
            <person name="Elisabeth N."/>
            <person name="Garcia J.A.L."/>
            <person name="Schleper C."/>
            <person name="Herndl G.J."/>
        </authorList>
    </citation>
    <scope>NUCLEOTIDE SEQUENCE [LARGE SCALE GENOMIC DNA]</scope>
    <source>
        <strain evidence="2">D3C</strain>
    </source>
</reference>
<keyword evidence="2" id="KW-1185">Reference proteome</keyword>
<dbReference type="RefSeq" id="WP_192827856.1">
    <property type="nucleotide sequence ID" value="NZ_CP010868.1"/>
</dbReference>
<protein>
    <submittedName>
        <fullName evidence="1">Uncharacterized protein</fullName>
    </submittedName>
</protein>
<organism evidence="1 2">
    <name type="scientific">Nitrosopumilus piranensis</name>
    <dbReference type="NCBI Taxonomy" id="1582439"/>
    <lineage>
        <taxon>Archaea</taxon>
        <taxon>Nitrososphaerota</taxon>
        <taxon>Nitrososphaeria</taxon>
        <taxon>Nitrosopumilales</taxon>
        <taxon>Nitrosopumilaceae</taxon>
        <taxon>Nitrosopumilus</taxon>
    </lineage>
</organism>
<gene>
    <name evidence="1" type="ORF">NPIRD3C_0304</name>
</gene>
<proteinExistence type="predicted"/>
<dbReference type="HOGENOM" id="CLU_215159_0_0_2"/>
<accession>A0A0C5C8G6</accession>
<dbReference type="PATRIC" id="fig|1582439.9.peg.306"/>
<evidence type="ECO:0000313" key="2">
    <source>
        <dbReference type="Proteomes" id="UP000032027"/>
    </source>
</evidence>
<reference evidence="1 2" key="2">
    <citation type="journal article" date="2016" name="ISME J.">
        <title>Physiological and genomic characterization of two novel marine thaumarchaeal strains indicates niche differentiation.</title>
        <authorList>
            <person name="Bayer B."/>
            <person name="Vojvoda J."/>
            <person name="Offre P."/>
            <person name="Alves R.J."/>
            <person name="Elisabeth N.H."/>
            <person name="Garcia J.A."/>
            <person name="Volland J.M."/>
            <person name="Srivastava A."/>
            <person name="Schleper C."/>
            <person name="Herndl G.J."/>
        </authorList>
    </citation>
    <scope>NUCLEOTIDE SEQUENCE [LARGE SCALE GENOMIC DNA]</scope>
    <source>
        <strain evidence="1 2">D3C</strain>
    </source>
</reference>
<name>A0A0C5C8G6_9ARCH</name>
<dbReference type="AlphaFoldDB" id="A0A0C5C8G6"/>